<proteinExistence type="predicted"/>
<dbReference type="PRINTS" id="PR00035">
    <property type="entry name" value="HTHGNTR"/>
</dbReference>
<dbReference type="InterPro" id="IPR008920">
    <property type="entry name" value="TF_FadR/GntR_C"/>
</dbReference>
<dbReference type="SMART" id="SM00895">
    <property type="entry name" value="FCD"/>
    <property type="match status" value="1"/>
</dbReference>
<dbReference type="AlphaFoldDB" id="A0A0B6WWP7"/>
<dbReference type="InterPro" id="IPR036390">
    <property type="entry name" value="WH_DNA-bd_sf"/>
</dbReference>
<dbReference type="RefSeq" id="WP_041975200.1">
    <property type="nucleotide sequence ID" value="NZ_CBXV010000004.1"/>
</dbReference>
<evidence type="ECO:0000313" key="5">
    <source>
        <dbReference type="EMBL" id="CDM65162.1"/>
    </source>
</evidence>
<dbReference type="Pfam" id="PF00392">
    <property type="entry name" value="GntR"/>
    <property type="match status" value="1"/>
</dbReference>
<dbReference type="InterPro" id="IPR011711">
    <property type="entry name" value="GntR_C"/>
</dbReference>
<dbReference type="STRING" id="454194.PYK22_01160"/>
<evidence type="ECO:0000256" key="3">
    <source>
        <dbReference type="ARBA" id="ARBA00023163"/>
    </source>
</evidence>
<evidence type="ECO:0000259" key="4">
    <source>
        <dbReference type="PROSITE" id="PS50949"/>
    </source>
</evidence>
<evidence type="ECO:0000313" key="6">
    <source>
        <dbReference type="Proteomes" id="UP000031518"/>
    </source>
</evidence>
<reference evidence="5 6" key="1">
    <citation type="submission" date="2013-12" db="EMBL/GenBank/DDBJ databases">
        <authorList>
            <person name="Stott M."/>
        </authorList>
    </citation>
    <scope>NUCLEOTIDE SEQUENCE [LARGE SCALE GENOMIC DNA]</scope>
    <source>
        <strain evidence="5 6">K22</strain>
    </source>
</reference>
<keyword evidence="1" id="KW-0805">Transcription regulation</keyword>
<dbReference type="InterPro" id="IPR036388">
    <property type="entry name" value="WH-like_DNA-bd_sf"/>
</dbReference>
<feature type="domain" description="HTH gntR-type" evidence="4">
    <location>
        <begin position="17"/>
        <end position="84"/>
    </location>
</feature>
<accession>A0A0B6WWP7</accession>
<dbReference type="Proteomes" id="UP000031518">
    <property type="component" value="Unassembled WGS sequence"/>
</dbReference>
<keyword evidence="2" id="KW-0238">DNA-binding</keyword>
<organism evidence="5 6">
    <name type="scientific">Pyrinomonas methylaliphatogenes</name>
    <dbReference type="NCBI Taxonomy" id="454194"/>
    <lineage>
        <taxon>Bacteria</taxon>
        <taxon>Pseudomonadati</taxon>
        <taxon>Acidobacteriota</taxon>
        <taxon>Blastocatellia</taxon>
        <taxon>Blastocatellales</taxon>
        <taxon>Pyrinomonadaceae</taxon>
        <taxon>Pyrinomonas</taxon>
    </lineage>
</organism>
<sequence length="231" mass="26025">MKTTAPTADLLPVERPKTMKQHVYEALQRAILQGTIAPDAVLTEATLAEKFGVSRTPVREVMQELQSQGLLEPVGSRGKRVRRITPEEVRELFWLRSVLEPPIANRLATIGIANADAERIRKLLVTQQEALERGDRAAFLTADSNFHILLAQLTGFPKVTEIITNLRNVFQIVGLTAITKLGRLREVIDEHQRIVEAILRRDPVEAERAVRLHLEHTEEIVMERLGAEDGR</sequence>
<dbReference type="PANTHER" id="PTHR43537">
    <property type="entry name" value="TRANSCRIPTIONAL REGULATOR, GNTR FAMILY"/>
    <property type="match status" value="1"/>
</dbReference>
<reference evidence="5 6" key="2">
    <citation type="submission" date="2015-01" db="EMBL/GenBank/DDBJ databases">
        <title>Complete genome sequence of Pyrinomonas methylaliphatogenes type strain K22T.</title>
        <authorList>
            <person name="Lee K.C.Y."/>
            <person name="Power J.F."/>
            <person name="Dunfield P.F."/>
            <person name="Morgan X.C."/>
            <person name="Huttenhower C."/>
            <person name="Stott M.B."/>
        </authorList>
    </citation>
    <scope>NUCLEOTIDE SEQUENCE [LARGE SCALE GENOMIC DNA]</scope>
    <source>
        <strain evidence="5 6">K22</strain>
    </source>
</reference>
<dbReference type="Pfam" id="PF07729">
    <property type="entry name" value="FCD"/>
    <property type="match status" value="1"/>
</dbReference>
<dbReference type="SUPFAM" id="SSF46785">
    <property type="entry name" value="Winged helix' DNA-binding domain"/>
    <property type="match status" value="1"/>
</dbReference>
<evidence type="ECO:0000256" key="1">
    <source>
        <dbReference type="ARBA" id="ARBA00023015"/>
    </source>
</evidence>
<keyword evidence="6" id="KW-1185">Reference proteome</keyword>
<dbReference type="SMART" id="SM00345">
    <property type="entry name" value="HTH_GNTR"/>
    <property type="match status" value="1"/>
</dbReference>
<dbReference type="EMBL" id="CBXV010000004">
    <property type="protein sequence ID" value="CDM65162.1"/>
    <property type="molecule type" value="Genomic_DNA"/>
</dbReference>
<dbReference type="CDD" id="cd07377">
    <property type="entry name" value="WHTH_GntR"/>
    <property type="match status" value="1"/>
</dbReference>
<dbReference type="GO" id="GO:0003700">
    <property type="term" value="F:DNA-binding transcription factor activity"/>
    <property type="evidence" value="ECO:0007669"/>
    <property type="project" value="InterPro"/>
</dbReference>
<dbReference type="Gene3D" id="1.20.120.530">
    <property type="entry name" value="GntR ligand-binding domain-like"/>
    <property type="match status" value="1"/>
</dbReference>
<dbReference type="PROSITE" id="PS50949">
    <property type="entry name" value="HTH_GNTR"/>
    <property type="match status" value="1"/>
</dbReference>
<dbReference type="InterPro" id="IPR000524">
    <property type="entry name" value="Tscrpt_reg_HTH_GntR"/>
</dbReference>
<dbReference type="OrthoDB" id="9781630at2"/>
<evidence type="ECO:0000256" key="2">
    <source>
        <dbReference type="ARBA" id="ARBA00023125"/>
    </source>
</evidence>
<protein>
    <submittedName>
        <fullName evidence="5">Transcriptional regulator, GntR family</fullName>
    </submittedName>
</protein>
<name>A0A0B6WWP7_9BACT</name>
<dbReference type="PANTHER" id="PTHR43537:SF49">
    <property type="entry name" value="TRANSCRIPTIONAL REGULATORY PROTEIN"/>
    <property type="match status" value="1"/>
</dbReference>
<dbReference type="Gene3D" id="1.10.10.10">
    <property type="entry name" value="Winged helix-like DNA-binding domain superfamily/Winged helix DNA-binding domain"/>
    <property type="match status" value="1"/>
</dbReference>
<keyword evidence="3" id="KW-0804">Transcription</keyword>
<dbReference type="SUPFAM" id="SSF48008">
    <property type="entry name" value="GntR ligand-binding domain-like"/>
    <property type="match status" value="1"/>
</dbReference>
<dbReference type="GO" id="GO:0003677">
    <property type="term" value="F:DNA binding"/>
    <property type="evidence" value="ECO:0007669"/>
    <property type="project" value="UniProtKB-KW"/>
</dbReference>
<gene>
    <name evidence="5" type="ORF">PYK22_01160</name>
</gene>